<dbReference type="PANTHER" id="PTHR31285:SF0">
    <property type="entry name" value="NICOTINAMIDE MONONUCLEOTIDE ADENYLYLTRANSFERASE"/>
    <property type="match status" value="1"/>
</dbReference>
<organism evidence="1 2">
    <name type="scientific">Trichodelitschia bisporula</name>
    <dbReference type="NCBI Taxonomy" id="703511"/>
    <lineage>
        <taxon>Eukaryota</taxon>
        <taxon>Fungi</taxon>
        <taxon>Dikarya</taxon>
        <taxon>Ascomycota</taxon>
        <taxon>Pezizomycotina</taxon>
        <taxon>Dothideomycetes</taxon>
        <taxon>Dothideomycetes incertae sedis</taxon>
        <taxon>Phaeotrichales</taxon>
        <taxon>Phaeotrichaceae</taxon>
        <taxon>Trichodelitschia</taxon>
    </lineage>
</organism>
<dbReference type="PANTHER" id="PTHR31285">
    <property type="entry name" value="NICOTINAMIDE MONONUCLEOTIDE ADENYLYLTRANSFERASE"/>
    <property type="match status" value="1"/>
</dbReference>
<sequence>MATRLSKVRSDLPAFKVALDTFNSKHTFKLVHMVNPPDTPTASDASTSDVKTLFILDSSYNPPSRAHLALACAVSCGFGSLPHRLLLLFSTHNADKSPKPASFEQRLAMMILFAEDLQDFWKAEPLRAVPIDIGLTSKPYYTDKSMAIVGADPQVYPSQPSHVHLLGYDTLTRCLDPKYYQKFDPPLHALKPYFDAGHSFICLLRPNSSSDNAVSADTEAEQRAYITRLSSGSELEKYGFQREWGSQIGFLDGDDVPSAVGISSTAIRTAAKEQDWDAVSHMCTPRVAAWIREEGLYVGTA</sequence>
<dbReference type="EMBL" id="ML996698">
    <property type="protein sequence ID" value="KAF2399243.1"/>
    <property type="molecule type" value="Genomic_DNA"/>
</dbReference>
<dbReference type="GO" id="GO:0005634">
    <property type="term" value="C:nucleus"/>
    <property type="evidence" value="ECO:0007669"/>
    <property type="project" value="TreeGrafter"/>
</dbReference>
<dbReference type="OrthoDB" id="5591297at2759"/>
<accession>A0A6G1HT56</accession>
<reference evidence="1" key="1">
    <citation type="journal article" date="2020" name="Stud. Mycol.">
        <title>101 Dothideomycetes genomes: a test case for predicting lifestyles and emergence of pathogens.</title>
        <authorList>
            <person name="Haridas S."/>
            <person name="Albert R."/>
            <person name="Binder M."/>
            <person name="Bloem J."/>
            <person name="Labutti K."/>
            <person name="Salamov A."/>
            <person name="Andreopoulos B."/>
            <person name="Baker S."/>
            <person name="Barry K."/>
            <person name="Bills G."/>
            <person name="Bluhm B."/>
            <person name="Cannon C."/>
            <person name="Castanera R."/>
            <person name="Culley D."/>
            <person name="Daum C."/>
            <person name="Ezra D."/>
            <person name="Gonzalez J."/>
            <person name="Henrissat B."/>
            <person name="Kuo A."/>
            <person name="Liang C."/>
            <person name="Lipzen A."/>
            <person name="Lutzoni F."/>
            <person name="Magnuson J."/>
            <person name="Mondo S."/>
            <person name="Nolan M."/>
            <person name="Ohm R."/>
            <person name="Pangilinan J."/>
            <person name="Park H.-J."/>
            <person name="Ramirez L."/>
            <person name="Alfaro M."/>
            <person name="Sun H."/>
            <person name="Tritt A."/>
            <person name="Yoshinaga Y."/>
            <person name="Zwiers L.-H."/>
            <person name="Turgeon B."/>
            <person name="Goodwin S."/>
            <person name="Spatafora J."/>
            <person name="Crous P."/>
            <person name="Grigoriev I."/>
        </authorList>
    </citation>
    <scope>NUCLEOTIDE SEQUENCE</scope>
    <source>
        <strain evidence="1">CBS 262.69</strain>
    </source>
</reference>
<dbReference type="GO" id="GO:0016887">
    <property type="term" value="F:ATP hydrolysis activity"/>
    <property type="evidence" value="ECO:0007669"/>
    <property type="project" value="TreeGrafter"/>
</dbReference>
<dbReference type="GO" id="GO:0005737">
    <property type="term" value="C:cytoplasm"/>
    <property type="evidence" value="ECO:0007669"/>
    <property type="project" value="TreeGrafter"/>
</dbReference>
<dbReference type="Proteomes" id="UP000799640">
    <property type="component" value="Unassembled WGS sequence"/>
</dbReference>
<evidence type="ECO:0000313" key="2">
    <source>
        <dbReference type="Proteomes" id="UP000799640"/>
    </source>
</evidence>
<proteinExistence type="predicted"/>
<gene>
    <name evidence="1" type="ORF">EJ06DRAFT_531573</name>
</gene>
<dbReference type="AlphaFoldDB" id="A0A6G1HT56"/>
<keyword evidence="2" id="KW-1185">Reference proteome</keyword>
<dbReference type="SUPFAM" id="SSF52374">
    <property type="entry name" value="Nucleotidylyl transferase"/>
    <property type="match status" value="1"/>
</dbReference>
<protein>
    <submittedName>
        <fullName evidence="1">Nucleotidylyl transferase</fullName>
    </submittedName>
</protein>
<dbReference type="Gene3D" id="3.40.50.620">
    <property type="entry name" value="HUPs"/>
    <property type="match status" value="1"/>
</dbReference>
<dbReference type="InterPro" id="IPR014729">
    <property type="entry name" value="Rossmann-like_a/b/a_fold"/>
</dbReference>
<evidence type="ECO:0000313" key="1">
    <source>
        <dbReference type="EMBL" id="KAF2399243.1"/>
    </source>
</evidence>
<keyword evidence="1" id="KW-0808">Transferase</keyword>
<name>A0A6G1HT56_9PEZI</name>
<dbReference type="GO" id="GO:0000309">
    <property type="term" value="F:nicotinamide-nucleotide adenylyltransferase activity"/>
    <property type="evidence" value="ECO:0007669"/>
    <property type="project" value="TreeGrafter"/>
</dbReference>